<gene>
    <name evidence="2" type="ORF">SAMN05444370_101254</name>
</gene>
<dbReference type="InterPro" id="IPR027417">
    <property type="entry name" value="P-loop_NTPase"/>
</dbReference>
<dbReference type="GO" id="GO:0006109">
    <property type="term" value="P:regulation of carbohydrate metabolic process"/>
    <property type="evidence" value="ECO:0007669"/>
    <property type="project" value="InterPro"/>
</dbReference>
<dbReference type="OrthoDB" id="8326226at2"/>
<dbReference type="STRING" id="89524.SAMN05444370_101254"/>
<dbReference type="Pfam" id="PF07475">
    <property type="entry name" value="Hpr_kinase_C"/>
    <property type="match status" value="1"/>
</dbReference>
<dbReference type="GO" id="GO:0000155">
    <property type="term" value="F:phosphorelay sensor kinase activity"/>
    <property type="evidence" value="ECO:0007669"/>
    <property type="project" value="InterPro"/>
</dbReference>
<name>A0A1H3VPZ7_9RHOB</name>
<reference evidence="2 3" key="1">
    <citation type="submission" date="2016-10" db="EMBL/GenBank/DDBJ databases">
        <authorList>
            <person name="de Groot N.N."/>
        </authorList>
    </citation>
    <scope>NUCLEOTIDE SEQUENCE [LARGE SCALE GENOMIC DNA]</scope>
    <source>
        <strain evidence="2 3">DSM 15345</strain>
    </source>
</reference>
<keyword evidence="3" id="KW-1185">Reference proteome</keyword>
<feature type="domain" description="HPr kinase/phosphorylase C-terminal" evidence="1">
    <location>
        <begin position="42"/>
        <end position="101"/>
    </location>
</feature>
<evidence type="ECO:0000259" key="1">
    <source>
        <dbReference type="Pfam" id="PF07475"/>
    </source>
</evidence>
<proteinExistence type="predicted"/>
<dbReference type="SUPFAM" id="SSF53795">
    <property type="entry name" value="PEP carboxykinase-like"/>
    <property type="match status" value="1"/>
</dbReference>
<dbReference type="EMBL" id="FNQM01000001">
    <property type="protein sequence ID" value="SDZ76883.1"/>
    <property type="molecule type" value="Genomic_DNA"/>
</dbReference>
<sequence length="177" mass="17553">MSDPAPETVHASCVCVGPPADGSADAPAGAPDDAPPTACRALLILGAPGAGKSSLAIGMIALGATLVADDQVRLRRDGAAVAASPPPALAGLVEARGIGLLRLPWRAAVVAMVLDLDAPPEGRLPPRRTRLLLGAAVPLMVRPERVCAAATLLALRHGPPLDPDVAAGTSSGAASRA</sequence>
<organism evidence="2 3">
    <name type="scientific">Rubrimonas cliftonensis</name>
    <dbReference type="NCBI Taxonomy" id="89524"/>
    <lineage>
        <taxon>Bacteria</taxon>
        <taxon>Pseudomonadati</taxon>
        <taxon>Pseudomonadota</taxon>
        <taxon>Alphaproteobacteria</taxon>
        <taxon>Rhodobacterales</taxon>
        <taxon>Paracoccaceae</taxon>
        <taxon>Rubrimonas</taxon>
    </lineage>
</organism>
<keyword evidence="2" id="KW-0418">Kinase</keyword>
<dbReference type="Gene3D" id="3.40.50.300">
    <property type="entry name" value="P-loop containing nucleotide triphosphate hydrolases"/>
    <property type="match status" value="1"/>
</dbReference>
<dbReference type="Proteomes" id="UP000198703">
    <property type="component" value="Unassembled WGS sequence"/>
</dbReference>
<keyword evidence="2" id="KW-0808">Transferase</keyword>
<protein>
    <submittedName>
        <fullName evidence="2">HPr Serine kinase C-terminal domain-containing protein</fullName>
    </submittedName>
</protein>
<dbReference type="InterPro" id="IPR011104">
    <property type="entry name" value="Hpr_kin/Pase_C"/>
</dbReference>
<dbReference type="GO" id="GO:0005524">
    <property type="term" value="F:ATP binding"/>
    <property type="evidence" value="ECO:0007669"/>
    <property type="project" value="InterPro"/>
</dbReference>
<dbReference type="RefSeq" id="WP_093247658.1">
    <property type="nucleotide sequence ID" value="NZ_FNQM01000001.1"/>
</dbReference>
<dbReference type="AlphaFoldDB" id="A0A1H3VPZ7"/>
<accession>A0A1H3VPZ7</accession>
<evidence type="ECO:0000313" key="2">
    <source>
        <dbReference type="EMBL" id="SDZ76883.1"/>
    </source>
</evidence>
<evidence type="ECO:0000313" key="3">
    <source>
        <dbReference type="Proteomes" id="UP000198703"/>
    </source>
</evidence>